<reference evidence="2" key="1">
    <citation type="journal article" date="2017" name="Nat. Ecol. Evol.">
        <title>Genome expansion and lineage-specific genetic innovations in the forest pathogenic fungi Armillaria.</title>
        <authorList>
            <person name="Sipos G."/>
            <person name="Prasanna A.N."/>
            <person name="Walter M.C."/>
            <person name="O'Connor E."/>
            <person name="Balint B."/>
            <person name="Krizsan K."/>
            <person name="Kiss B."/>
            <person name="Hess J."/>
            <person name="Varga T."/>
            <person name="Slot J."/>
            <person name="Riley R."/>
            <person name="Boka B."/>
            <person name="Rigling D."/>
            <person name="Barry K."/>
            <person name="Lee J."/>
            <person name="Mihaltcheva S."/>
            <person name="LaButti K."/>
            <person name="Lipzen A."/>
            <person name="Waldron R."/>
            <person name="Moloney N.M."/>
            <person name="Sperisen C."/>
            <person name="Kredics L."/>
            <person name="Vagvoelgyi C."/>
            <person name="Patrignani A."/>
            <person name="Fitzpatrick D."/>
            <person name="Nagy I."/>
            <person name="Doyle S."/>
            <person name="Anderson J.B."/>
            <person name="Grigoriev I.V."/>
            <person name="Gueldener U."/>
            <person name="Muensterkoetter M."/>
            <person name="Nagy L.G."/>
        </authorList>
    </citation>
    <scope>NUCLEOTIDE SEQUENCE [LARGE SCALE GENOMIC DNA]</scope>
    <source>
        <strain evidence="2">C18/9</strain>
    </source>
</reference>
<evidence type="ECO:0000313" key="2">
    <source>
        <dbReference type="Proteomes" id="UP000219338"/>
    </source>
</evidence>
<dbReference type="Proteomes" id="UP000219338">
    <property type="component" value="Unassembled WGS sequence"/>
</dbReference>
<sequence>MYNSASLPPSPHRLLSPALQEQEQPDYLSAHGDTEFLPISLSDIQEPQVDSADGAPDLSHPVFYEKAHIRLAYLQAAVGNVYNRLSVKQATDQLNGTLDSHLISVTLPTYPRPVQTLESAKRRLGIDPDAFITQYTACPKCWKHYSLMQLQELESPECRVEWCDGVLYKEMRDSKGRRQ</sequence>
<proteinExistence type="predicted"/>
<organism evidence="1 2">
    <name type="scientific">Armillaria ostoyae</name>
    <name type="common">Armillaria root rot fungus</name>
    <dbReference type="NCBI Taxonomy" id="47428"/>
    <lineage>
        <taxon>Eukaryota</taxon>
        <taxon>Fungi</taxon>
        <taxon>Dikarya</taxon>
        <taxon>Basidiomycota</taxon>
        <taxon>Agaricomycotina</taxon>
        <taxon>Agaricomycetes</taxon>
        <taxon>Agaricomycetidae</taxon>
        <taxon>Agaricales</taxon>
        <taxon>Marasmiineae</taxon>
        <taxon>Physalacriaceae</taxon>
        <taxon>Armillaria</taxon>
    </lineage>
</organism>
<dbReference type="OMA" id="KMEWRIA"/>
<dbReference type="AlphaFoldDB" id="A0A284R4K3"/>
<dbReference type="OrthoDB" id="3248986at2759"/>
<gene>
    <name evidence="1" type="ORF">ARMOST_06993</name>
</gene>
<name>A0A284R4K3_ARMOS</name>
<accession>A0A284R4K3</accession>
<protein>
    <submittedName>
        <fullName evidence="1">Uncharacterized protein</fullName>
    </submittedName>
</protein>
<keyword evidence="2" id="KW-1185">Reference proteome</keyword>
<dbReference type="EMBL" id="FUEG01000004">
    <property type="protein sequence ID" value="SJL03636.1"/>
    <property type="molecule type" value="Genomic_DNA"/>
</dbReference>
<evidence type="ECO:0000313" key="1">
    <source>
        <dbReference type="EMBL" id="SJL03636.1"/>
    </source>
</evidence>